<organism evidence="1 2">
    <name type="scientific">Diphasiastrum complanatum</name>
    <name type="common">Issler's clubmoss</name>
    <name type="synonym">Lycopodium complanatum</name>
    <dbReference type="NCBI Taxonomy" id="34168"/>
    <lineage>
        <taxon>Eukaryota</taxon>
        <taxon>Viridiplantae</taxon>
        <taxon>Streptophyta</taxon>
        <taxon>Embryophyta</taxon>
        <taxon>Tracheophyta</taxon>
        <taxon>Lycopodiopsida</taxon>
        <taxon>Lycopodiales</taxon>
        <taxon>Lycopodiaceae</taxon>
        <taxon>Lycopodioideae</taxon>
        <taxon>Diphasiastrum</taxon>
    </lineage>
</organism>
<name>A0ACC2BT89_DIPCM</name>
<comment type="caution">
    <text evidence="1">The sequence shown here is derived from an EMBL/GenBank/DDBJ whole genome shotgun (WGS) entry which is preliminary data.</text>
</comment>
<sequence length="377" mass="42647">MHAVPTNRMKLLEVEVMLRPTPQLFSSCSVAATARLLHVSPMMVACLQKAQRPLRVVSVISSRGWNSPGRDNNGIFPNFAKKWFDEEAIGAEHGEGFSTYRPRGPLHVDVDYLNDRMQERGLQRIRYAMKPDEAFGLIFSWDNVLANTRGVKMKSWARLAKEEGKVLTEDPEELRQLLCLGVEDSLQKVLRWGKEEHELSRLTCRLADIYCDELSKVRVPMEGLIDWLEALDTAGVPCAVASTLDRISLLAALERMSLREYFQVIVTEEDGMESIAHRFLSAAVKLDRPPFKCVVFEDDPRGITAAHNCSMKAVALIGSHPAYELTQADLAVSSFSELSVINLRRLFANKGSEFMDLKKQPDEKKPQKRKLRNDTLF</sequence>
<accession>A0ACC2BT89</accession>
<evidence type="ECO:0000313" key="2">
    <source>
        <dbReference type="Proteomes" id="UP001162992"/>
    </source>
</evidence>
<gene>
    <name evidence="1" type="ORF">O6H91_13G027700</name>
</gene>
<dbReference type="EMBL" id="CM055104">
    <property type="protein sequence ID" value="KAJ7532975.1"/>
    <property type="molecule type" value="Genomic_DNA"/>
</dbReference>
<dbReference type="Proteomes" id="UP001162992">
    <property type="component" value="Chromosome 13"/>
</dbReference>
<reference evidence="2" key="1">
    <citation type="journal article" date="2024" name="Proc. Natl. Acad. Sci. U.S.A.">
        <title>Extraordinary preservation of gene collinearity over three hundred million years revealed in homosporous lycophytes.</title>
        <authorList>
            <person name="Li C."/>
            <person name="Wickell D."/>
            <person name="Kuo L.Y."/>
            <person name="Chen X."/>
            <person name="Nie B."/>
            <person name="Liao X."/>
            <person name="Peng D."/>
            <person name="Ji J."/>
            <person name="Jenkins J."/>
            <person name="Williams M."/>
            <person name="Shu S."/>
            <person name="Plott C."/>
            <person name="Barry K."/>
            <person name="Rajasekar S."/>
            <person name="Grimwood J."/>
            <person name="Han X."/>
            <person name="Sun S."/>
            <person name="Hou Z."/>
            <person name="He W."/>
            <person name="Dai G."/>
            <person name="Sun C."/>
            <person name="Schmutz J."/>
            <person name="Leebens-Mack J.H."/>
            <person name="Li F.W."/>
            <person name="Wang L."/>
        </authorList>
    </citation>
    <scope>NUCLEOTIDE SEQUENCE [LARGE SCALE GENOMIC DNA]</scope>
    <source>
        <strain evidence="2">cv. PW_Plant_1</strain>
    </source>
</reference>
<keyword evidence="2" id="KW-1185">Reference proteome</keyword>
<evidence type="ECO:0000313" key="1">
    <source>
        <dbReference type="EMBL" id="KAJ7532975.1"/>
    </source>
</evidence>
<proteinExistence type="predicted"/>
<protein>
    <submittedName>
        <fullName evidence="1">Uncharacterized protein</fullName>
    </submittedName>
</protein>